<protein>
    <recommendedName>
        <fullName evidence="9">Flippase-like domain-containing protein</fullName>
    </recommendedName>
</protein>
<evidence type="ECO:0000256" key="3">
    <source>
        <dbReference type="ARBA" id="ARBA00022692"/>
    </source>
</evidence>
<keyword evidence="2" id="KW-1003">Cell membrane</keyword>
<evidence type="ECO:0000256" key="4">
    <source>
        <dbReference type="ARBA" id="ARBA00022989"/>
    </source>
</evidence>
<dbReference type="EMBL" id="ATBP01002334">
    <property type="protein sequence ID" value="ETR65973.1"/>
    <property type="molecule type" value="Genomic_DNA"/>
</dbReference>
<dbReference type="Proteomes" id="UP000189670">
    <property type="component" value="Unassembled WGS sequence"/>
</dbReference>
<keyword evidence="4 6" id="KW-1133">Transmembrane helix</keyword>
<evidence type="ECO:0008006" key="9">
    <source>
        <dbReference type="Google" id="ProtNLM"/>
    </source>
</evidence>
<dbReference type="AlphaFoldDB" id="A0A1V1NTU8"/>
<dbReference type="Pfam" id="PF03706">
    <property type="entry name" value="LPG_synthase_TM"/>
    <property type="match status" value="1"/>
</dbReference>
<evidence type="ECO:0000256" key="1">
    <source>
        <dbReference type="ARBA" id="ARBA00004651"/>
    </source>
</evidence>
<comment type="caution">
    <text evidence="7">The sequence shown here is derived from an EMBL/GenBank/DDBJ whole genome shotgun (WGS) entry which is preliminary data.</text>
</comment>
<feature type="transmembrane region" description="Helical" evidence="6">
    <location>
        <begin position="6"/>
        <end position="30"/>
    </location>
</feature>
<dbReference type="NCBIfam" id="TIGR00374">
    <property type="entry name" value="flippase-like domain"/>
    <property type="match status" value="1"/>
</dbReference>
<feature type="transmembrane region" description="Helical" evidence="6">
    <location>
        <begin position="65"/>
        <end position="82"/>
    </location>
</feature>
<feature type="transmembrane region" description="Helical" evidence="6">
    <location>
        <begin position="94"/>
        <end position="113"/>
    </location>
</feature>
<accession>A0A1V1NTU8</accession>
<dbReference type="InterPro" id="IPR022791">
    <property type="entry name" value="L-PG_synthase/AglD"/>
</dbReference>
<reference evidence="8" key="1">
    <citation type="submission" date="2012-11" db="EMBL/GenBank/DDBJ databases">
        <authorList>
            <person name="Lucero-Rivera Y.E."/>
            <person name="Tovar-Ramirez D."/>
        </authorList>
    </citation>
    <scope>NUCLEOTIDE SEQUENCE [LARGE SCALE GENOMIC DNA]</scope>
    <source>
        <strain evidence="8">Araruama</strain>
    </source>
</reference>
<gene>
    <name evidence="7" type="ORF">OMM_13432</name>
</gene>
<name>A0A1V1NTU8_9BACT</name>
<evidence type="ECO:0000313" key="7">
    <source>
        <dbReference type="EMBL" id="ETR65973.1"/>
    </source>
</evidence>
<evidence type="ECO:0000256" key="6">
    <source>
        <dbReference type="SAM" id="Phobius"/>
    </source>
</evidence>
<evidence type="ECO:0000313" key="8">
    <source>
        <dbReference type="Proteomes" id="UP000189670"/>
    </source>
</evidence>
<keyword evidence="3 6" id="KW-0812">Transmembrane</keyword>
<feature type="transmembrane region" description="Helical" evidence="6">
    <location>
        <begin position="150"/>
        <end position="168"/>
    </location>
</feature>
<keyword evidence="5 6" id="KW-0472">Membrane</keyword>
<dbReference type="PANTHER" id="PTHR39087">
    <property type="entry name" value="UPF0104 MEMBRANE PROTEIN MJ1595"/>
    <property type="match status" value="1"/>
</dbReference>
<proteinExistence type="predicted"/>
<evidence type="ECO:0000256" key="2">
    <source>
        <dbReference type="ARBA" id="ARBA00022475"/>
    </source>
</evidence>
<organism evidence="7 8">
    <name type="scientific">Candidatus Magnetoglobus multicellularis str. Araruama</name>
    <dbReference type="NCBI Taxonomy" id="890399"/>
    <lineage>
        <taxon>Bacteria</taxon>
        <taxon>Pseudomonadati</taxon>
        <taxon>Thermodesulfobacteriota</taxon>
        <taxon>Desulfobacteria</taxon>
        <taxon>Desulfobacterales</taxon>
        <taxon>Desulfobacteraceae</taxon>
        <taxon>Candidatus Magnetoglobus</taxon>
    </lineage>
</organism>
<evidence type="ECO:0000256" key="5">
    <source>
        <dbReference type="ARBA" id="ARBA00023136"/>
    </source>
</evidence>
<dbReference type="PANTHER" id="PTHR39087:SF2">
    <property type="entry name" value="UPF0104 MEMBRANE PROTEIN MJ1595"/>
    <property type="match status" value="1"/>
</dbReference>
<feature type="transmembrane region" description="Helical" evidence="6">
    <location>
        <begin position="125"/>
        <end position="144"/>
    </location>
</feature>
<dbReference type="GO" id="GO:0005886">
    <property type="term" value="C:plasma membrane"/>
    <property type="evidence" value="ECO:0007669"/>
    <property type="project" value="UniProtKB-SubCell"/>
</dbReference>
<sequence length="171" mass="19333">MNSSDDIFLTVFFCAVLLAIILFTFFILIINKKILRTNKKRIRTIITFINNLSDGIKYWLQKHEFFATFSVVGVLLIFLWSLRLYTCFISLGESVSFCKVVIIQSLICLSFVISVTPGNLGIKEGLTVFIANYLNISPSIALLASLIDRAVEILVVVITGMIFSHFLVRKI</sequence>
<comment type="subcellular location">
    <subcellularLocation>
        <location evidence="1">Cell membrane</location>
        <topology evidence="1">Multi-pass membrane protein</topology>
    </subcellularLocation>
</comment>